<reference evidence="2 3" key="1">
    <citation type="submission" date="2015-09" db="EMBL/GenBank/DDBJ databases">
        <title>Draft genome sequence of Kouleothrix aurantiaca JCM 19913.</title>
        <authorList>
            <person name="Hemp J."/>
        </authorList>
    </citation>
    <scope>NUCLEOTIDE SEQUENCE [LARGE SCALE GENOMIC DNA]</scope>
    <source>
        <strain evidence="2 3">COM-B</strain>
    </source>
</reference>
<sequence length="341" mass="38420">LWRRFAPRSLSLSLLHPEDNELELLAQRRAGIDRAPNSRVGVRAADERAILAGHVELVGEDEGLPGPSHLARITLRTNQRPVGMLELSRGVDQPGFDAEDRTLLNVCASHIAASLDNARLYRQLKDQHLETIAALAAAIDARDPYTAGHSEQVRRYAVRLGEVLRLPAERVEYIHYGALLHDIGKIGIRDYILLKPGPLSDEEYAIMQTHPTIGADILRKIKALRDVIPIIECHHERMDGRGYPQHLQGTNIREEARIVAISDAYDAMTSHRAYRRAMEPDQAFQILMNGRGTHWDGNFVEVFIDLIRQEGPSLLLPRPRPPQLAVNSLLDRPREVELKPR</sequence>
<proteinExistence type="predicted"/>
<dbReference type="SUPFAM" id="SSF109604">
    <property type="entry name" value="HD-domain/PDEase-like"/>
    <property type="match status" value="1"/>
</dbReference>
<dbReference type="PROSITE" id="PS51832">
    <property type="entry name" value="HD_GYP"/>
    <property type="match status" value="1"/>
</dbReference>
<protein>
    <submittedName>
        <fullName evidence="2">Phosphohydrolase</fullName>
    </submittedName>
</protein>
<dbReference type="PANTHER" id="PTHR43155">
    <property type="entry name" value="CYCLIC DI-GMP PHOSPHODIESTERASE PA4108-RELATED"/>
    <property type="match status" value="1"/>
</dbReference>
<feature type="domain" description="HD-GYP" evidence="1">
    <location>
        <begin position="124"/>
        <end position="319"/>
    </location>
</feature>
<dbReference type="SMART" id="SM00471">
    <property type="entry name" value="HDc"/>
    <property type="match status" value="1"/>
</dbReference>
<dbReference type="PANTHER" id="PTHR43155:SF2">
    <property type="entry name" value="CYCLIC DI-GMP PHOSPHODIESTERASE PA4108"/>
    <property type="match status" value="1"/>
</dbReference>
<dbReference type="Pfam" id="PF13487">
    <property type="entry name" value="HD_5"/>
    <property type="match status" value="1"/>
</dbReference>
<comment type="caution">
    <text evidence="2">The sequence shown here is derived from an EMBL/GenBank/DDBJ whole genome shotgun (WGS) entry which is preliminary data.</text>
</comment>
<evidence type="ECO:0000313" key="2">
    <source>
        <dbReference type="EMBL" id="KPV53735.1"/>
    </source>
</evidence>
<keyword evidence="3" id="KW-1185">Reference proteome</keyword>
<dbReference type="InterPro" id="IPR037522">
    <property type="entry name" value="HD_GYP_dom"/>
</dbReference>
<organism evidence="2 3">
    <name type="scientific">Kouleothrix aurantiaca</name>
    <dbReference type="NCBI Taxonomy" id="186479"/>
    <lineage>
        <taxon>Bacteria</taxon>
        <taxon>Bacillati</taxon>
        <taxon>Chloroflexota</taxon>
        <taxon>Chloroflexia</taxon>
        <taxon>Chloroflexales</taxon>
        <taxon>Roseiflexineae</taxon>
        <taxon>Roseiflexaceae</taxon>
        <taxon>Kouleothrix</taxon>
    </lineage>
</organism>
<name>A0A0P9DUF2_9CHLR</name>
<dbReference type="EMBL" id="LJCR01000187">
    <property type="protein sequence ID" value="KPV53735.1"/>
    <property type="molecule type" value="Genomic_DNA"/>
</dbReference>
<accession>A0A0P9DUF2</accession>
<dbReference type="CDD" id="cd00077">
    <property type="entry name" value="HDc"/>
    <property type="match status" value="1"/>
</dbReference>
<dbReference type="InterPro" id="IPR029016">
    <property type="entry name" value="GAF-like_dom_sf"/>
</dbReference>
<dbReference type="GO" id="GO:0016787">
    <property type="term" value="F:hydrolase activity"/>
    <property type="evidence" value="ECO:0007669"/>
    <property type="project" value="UniProtKB-KW"/>
</dbReference>
<evidence type="ECO:0000313" key="3">
    <source>
        <dbReference type="Proteomes" id="UP000050509"/>
    </source>
</evidence>
<dbReference type="NCBIfam" id="TIGR00277">
    <property type="entry name" value="HDIG"/>
    <property type="match status" value="1"/>
</dbReference>
<dbReference type="Proteomes" id="UP000050509">
    <property type="component" value="Unassembled WGS sequence"/>
</dbReference>
<keyword evidence="2" id="KW-0378">Hydrolase</keyword>
<dbReference type="Gene3D" id="3.30.450.40">
    <property type="match status" value="1"/>
</dbReference>
<dbReference type="SUPFAM" id="SSF55781">
    <property type="entry name" value="GAF domain-like"/>
    <property type="match status" value="1"/>
</dbReference>
<feature type="non-terminal residue" evidence="2">
    <location>
        <position position="1"/>
    </location>
</feature>
<dbReference type="AlphaFoldDB" id="A0A0P9DUF2"/>
<evidence type="ECO:0000259" key="1">
    <source>
        <dbReference type="PROSITE" id="PS51832"/>
    </source>
</evidence>
<dbReference type="Gene3D" id="1.10.3210.10">
    <property type="entry name" value="Hypothetical protein af1432"/>
    <property type="match status" value="1"/>
</dbReference>
<gene>
    <name evidence="2" type="ORF">SE17_07845</name>
</gene>
<dbReference type="InterPro" id="IPR006675">
    <property type="entry name" value="HDIG_dom"/>
</dbReference>
<dbReference type="InterPro" id="IPR003607">
    <property type="entry name" value="HD/PDEase_dom"/>
</dbReference>